<protein>
    <submittedName>
        <fullName evidence="1">Uncharacterized protein</fullName>
    </submittedName>
</protein>
<dbReference type="GeneID" id="19400727"/>
<evidence type="ECO:0000313" key="1">
    <source>
        <dbReference type="EMBL" id="EOA87815.1"/>
    </source>
</evidence>
<accession>R0ISJ4</accession>
<reference evidence="1 2" key="2">
    <citation type="journal article" date="2013" name="PLoS Genet.">
        <title>Comparative genome structure, secondary metabolite, and effector coding capacity across Cochliobolus pathogens.</title>
        <authorList>
            <person name="Condon B.J."/>
            <person name="Leng Y."/>
            <person name="Wu D."/>
            <person name="Bushley K.E."/>
            <person name="Ohm R.A."/>
            <person name="Otillar R."/>
            <person name="Martin J."/>
            <person name="Schackwitz W."/>
            <person name="Grimwood J."/>
            <person name="MohdZainudin N."/>
            <person name="Xue C."/>
            <person name="Wang R."/>
            <person name="Manning V.A."/>
            <person name="Dhillon B."/>
            <person name="Tu Z.J."/>
            <person name="Steffenson B.J."/>
            <person name="Salamov A."/>
            <person name="Sun H."/>
            <person name="Lowry S."/>
            <person name="LaButti K."/>
            <person name="Han J."/>
            <person name="Copeland A."/>
            <person name="Lindquist E."/>
            <person name="Barry K."/>
            <person name="Schmutz J."/>
            <person name="Baker S.E."/>
            <person name="Ciuffetti L.M."/>
            <person name="Grigoriev I.V."/>
            <person name="Zhong S."/>
            <person name="Turgeon B.G."/>
        </authorList>
    </citation>
    <scope>NUCLEOTIDE SEQUENCE [LARGE SCALE GENOMIC DNA]</scope>
    <source>
        <strain evidence="2">28A</strain>
    </source>
</reference>
<evidence type="ECO:0000313" key="2">
    <source>
        <dbReference type="Proteomes" id="UP000016935"/>
    </source>
</evidence>
<proteinExistence type="predicted"/>
<dbReference type="RefSeq" id="XP_008024681.1">
    <property type="nucleotide sequence ID" value="XM_008026490.1"/>
</dbReference>
<reference evidence="1 2" key="1">
    <citation type="journal article" date="2012" name="PLoS Pathog.">
        <title>Diverse lifestyles and strategies of plant pathogenesis encoded in the genomes of eighteen Dothideomycetes fungi.</title>
        <authorList>
            <person name="Ohm R.A."/>
            <person name="Feau N."/>
            <person name="Henrissat B."/>
            <person name="Schoch C.L."/>
            <person name="Horwitz B.A."/>
            <person name="Barry K.W."/>
            <person name="Condon B.J."/>
            <person name="Copeland A.C."/>
            <person name="Dhillon B."/>
            <person name="Glaser F."/>
            <person name="Hesse C.N."/>
            <person name="Kosti I."/>
            <person name="LaButti K."/>
            <person name="Lindquist E.A."/>
            <person name="Lucas S."/>
            <person name="Salamov A.A."/>
            <person name="Bradshaw R.E."/>
            <person name="Ciuffetti L."/>
            <person name="Hamelin R.C."/>
            <person name="Kema G.H.J."/>
            <person name="Lawrence C."/>
            <person name="Scott J.A."/>
            <person name="Spatafora J.W."/>
            <person name="Turgeon B.G."/>
            <person name="de Wit P.J.G.M."/>
            <person name="Zhong S."/>
            <person name="Goodwin S.B."/>
            <person name="Grigoriev I.V."/>
        </authorList>
    </citation>
    <scope>NUCLEOTIDE SEQUENCE [LARGE SCALE GENOMIC DNA]</scope>
    <source>
        <strain evidence="2">28A</strain>
    </source>
</reference>
<gene>
    <name evidence="1" type="ORF">SETTUDRAFT_168927</name>
</gene>
<name>R0ISJ4_EXST2</name>
<dbReference type="AlphaFoldDB" id="R0ISJ4"/>
<dbReference type="HOGENOM" id="CLU_2962370_0_0_1"/>
<keyword evidence="2" id="KW-1185">Reference proteome</keyword>
<dbReference type="Proteomes" id="UP000016935">
    <property type="component" value="Unassembled WGS sequence"/>
</dbReference>
<dbReference type="EMBL" id="KB908570">
    <property type="protein sequence ID" value="EOA87815.1"/>
    <property type="molecule type" value="Genomic_DNA"/>
</dbReference>
<organism evidence="1 2">
    <name type="scientific">Exserohilum turcicum (strain 28A)</name>
    <name type="common">Northern leaf blight fungus</name>
    <name type="synonym">Setosphaeria turcica</name>
    <dbReference type="NCBI Taxonomy" id="671987"/>
    <lineage>
        <taxon>Eukaryota</taxon>
        <taxon>Fungi</taxon>
        <taxon>Dikarya</taxon>
        <taxon>Ascomycota</taxon>
        <taxon>Pezizomycotina</taxon>
        <taxon>Dothideomycetes</taxon>
        <taxon>Pleosporomycetidae</taxon>
        <taxon>Pleosporales</taxon>
        <taxon>Pleosporineae</taxon>
        <taxon>Pleosporaceae</taxon>
        <taxon>Exserohilum</taxon>
    </lineage>
</organism>
<sequence length="59" mass="6575">MPLLRFQVTSQPQAQHCTARHPRVMESRIHSATPPCSHPLPATIKADGARCCRTKTHLC</sequence>